<protein>
    <submittedName>
        <fullName evidence="1">Uncharacterized protein</fullName>
    </submittedName>
</protein>
<accession>A0AAW1REX4</accession>
<name>A0AAW1REX4_9CHLO</name>
<sequence length="92" mass="10106">MQQHQAFRDDIRAVCCGPDSPFQESSLFDSFNNIRLNQNDKTHHSSWESILPDIQELLKSGCMLTGSYNAQVIQGTQAAGADTSKKACGSTK</sequence>
<evidence type="ECO:0000313" key="1">
    <source>
        <dbReference type="EMBL" id="KAK9832223.1"/>
    </source>
</evidence>
<evidence type="ECO:0000313" key="2">
    <source>
        <dbReference type="Proteomes" id="UP001438707"/>
    </source>
</evidence>
<dbReference type="EMBL" id="JALJOS010000012">
    <property type="protein sequence ID" value="KAK9832223.1"/>
    <property type="molecule type" value="Genomic_DNA"/>
</dbReference>
<comment type="caution">
    <text evidence="1">The sequence shown here is derived from an EMBL/GenBank/DDBJ whole genome shotgun (WGS) entry which is preliminary data.</text>
</comment>
<dbReference type="AlphaFoldDB" id="A0AAW1REX4"/>
<keyword evidence="2" id="KW-1185">Reference proteome</keyword>
<proteinExistence type="predicted"/>
<organism evidence="1 2">
    <name type="scientific">Apatococcus lobatus</name>
    <dbReference type="NCBI Taxonomy" id="904363"/>
    <lineage>
        <taxon>Eukaryota</taxon>
        <taxon>Viridiplantae</taxon>
        <taxon>Chlorophyta</taxon>
        <taxon>core chlorophytes</taxon>
        <taxon>Trebouxiophyceae</taxon>
        <taxon>Chlorellales</taxon>
        <taxon>Chlorellaceae</taxon>
        <taxon>Apatococcus</taxon>
    </lineage>
</organism>
<gene>
    <name evidence="1" type="ORF">WJX74_003565</name>
</gene>
<reference evidence="1 2" key="1">
    <citation type="journal article" date="2024" name="Nat. Commun.">
        <title>Phylogenomics reveals the evolutionary origins of lichenization in chlorophyte algae.</title>
        <authorList>
            <person name="Puginier C."/>
            <person name="Libourel C."/>
            <person name="Otte J."/>
            <person name="Skaloud P."/>
            <person name="Haon M."/>
            <person name="Grisel S."/>
            <person name="Petersen M."/>
            <person name="Berrin J.G."/>
            <person name="Delaux P.M."/>
            <person name="Dal Grande F."/>
            <person name="Keller J."/>
        </authorList>
    </citation>
    <scope>NUCLEOTIDE SEQUENCE [LARGE SCALE GENOMIC DNA]</scope>
    <source>
        <strain evidence="1 2">SAG 2145</strain>
    </source>
</reference>
<dbReference type="Proteomes" id="UP001438707">
    <property type="component" value="Unassembled WGS sequence"/>
</dbReference>